<dbReference type="EMBL" id="KQ459193">
    <property type="protein sequence ID" value="KPJ03129.1"/>
    <property type="molecule type" value="Genomic_DNA"/>
</dbReference>
<dbReference type="AlphaFoldDB" id="A0A194QCI4"/>
<protein>
    <submittedName>
        <fullName evidence="1">Uncharacterized protein</fullName>
    </submittedName>
</protein>
<accession>A0A194QCI4</accession>
<organism evidence="1 2">
    <name type="scientific">Papilio xuthus</name>
    <name type="common">Asian swallowtail butterfly</name>
    <dbReference type="NCBI Taxonomy" id="66420"/>
    <lineage>
        <taxon>Eukaryota</taxon>
        <taxon>Metazoa</taxon>
        <taxon>Ecdysozoa</taxon>
        <taxon>Arthropoda</taxon>
        <taxon>Hexapoda</taxon>
        <taxon>Insecta</taxon>
        <taxon>Pterygota</taxon>
        <taxon>Neoptera</taxon>
        <taxon>Endopterygota</taxon>
        <taxon>Lepidoptera</taxon>
        <taxon>Glossata</taxon>
        <taxon>Ditrysia</taxon>
        <taxon>Papilionoidea</taxon>
        <taxon>Papilionidae</taxon>
        <taxon>Papilioninae</taxon>
        <taxon>Papilio</taxon>
    </lineage>
</organism>
<evidence type="ECO:0000313" key="1">
    <source>
        <dbReference type="EMBL" id="KPJ03129.1"/>
    </source>
</evidence>
<keyword evidence="2" id="KW-1185">Reference proteome</keyword>
<evidence type="ECO:0000313" key="2">
    <source>
        <dbReference type="Proteomes" id="UP000053268"/>
    </source>
</evidence>
<name>A0A194QCI4_PAPXU</name>
<reference evidence="1 2" key="1">
    <citation type="journal article" date="2015" name="Nat. Commun.">
        <title>Outbred genome sequencing and CRISPR/Cas9 gene editing in butterflies.</title>
        <authorList>
            <person name="Li X."/>
            <person name="Fan D."/>
            <person name="Zhang W."/>
            <person name="Liu G."/>
            <person name="Zhang L."/>
            <person name="Zhao L."/>
            <person name="Fang X."/>
            <person name="Chen L."/>
            <person name="Dong Y."/>
            <person name="Chen Y."/>
            <person name="Ding Y."/>
            <person name="Zhao R."/>
            <person name="Feng M."/>
            <person name="Zhu Y."/>
            <person name="Feng Y."/>
            <person name="Jiang X."/>
            <person name="Zhu D."/>
            <person name="Xiang H."/>
            <person name="Feng X."/>
            <person name="Li S."/>
            <person name="Wang J."/>
            <person name="Zhang G."/>
            <person name="Kronforst M.R."/>
            <person name="Wang W."/>
        </authorList>
    </citation>
    <scope>NUCLEOTIDE SEQUENCE [LARGE SCALE GENOMIC DNA]</scope>
    <source>
        <strain evidence="1">Ya'a_city_454_Px</strain>
        <tissue evidence="1">Whole body</tissue>
    </source>
</reference>
<dbReference type="Proteomes" id="UP000053268">
    <property type="component" value="Unassembled WGS sequence"/>
</dbReference>
<sequence length="120" mass="12839">MRHGDGAHRRRSRVHLGPSVVCSYVTRCFSRLVFTAVGRRRRANVACPHCASIRSAQRTLLPPGPAPAARAPPRALAALRAPRPGAGLCRAPPARSPVSHVLSRKAAASRATRFAPRAIL</sequence>
<proteinExistence type="predicted"/>
<gene>
    <name evidence="1" type="ORF">RR46_06287</name>
</gene>